<proteinExistence type="predicted"/>
<accession>A0ACB9D7W7</accession>
<organism evidence="1 2">
    <name type="scientific">Smallanthus sonchifolius</name>
    <dbReference type="NCBI Taxonomy" id="185202"/>
    <lineage>
        <taxon>Eukaryota</taxon>
        <taxon>Viridiplantae</taxon>
        <taxon>Streptophyta</taxon>
        <taxon>Embryophyta</taxon>
        <taxon>Tracheophyta</taxon>
        <taxon>Spermatophyta</taxon>
        <taxon>Magnoliopsida</taxon>
        <taxon>eudicotyledons</taxon>
        <taxon>Gunneridae</taxon>
        <taxon>Pentapetalae</taxon>
        <taxon>asterids</taxon>
        <taxon>campanulids</taxon>
        <taxon>Asterales</taxon>
        <taxon>Asteraceae</taxon>
        <taxon>Asteroideae</taxon>
        <taxon>Heliantheae alliance</taxon>
        <taxon>Millerieae</taxon>
        <taxon>Smallanthus</taxon>
    </lineage>
</organism>
<comment type="caution">
    <text evidence="1">The sequence shown here is derived from an EMBL/GenBank/DDBJ whole genome shotgun (WGS) entry which is preliminary data.</text>
</comment>
<sequence>MSGRGHGGRGNINMTTVELTALINERVAEAVAASQATHNVAGTLEGPALTWWNSQVQILGLDIANTLPWEEFKTMLREEYCPRHEIQKLEVEFWNLKMEVFEIELYTTRSHEYAVMCPHMVTPTYKRIKRYIDGLVPQIQSMVTSSNPTTIQQTIRGCNLRYLTPEGHNFQSY</sequence>
<protein>
    <submittedName>
        <fullName evidence="1">Uncharacterized protein</fullName>
    </submittedName>
</protein>
<dbReference type="EMBL" id="CM042037">
    <property type="protein sequence ID" value="KAI3742488.1"/>
    <property type="molecule type" value="Genomic_DNA"/>
</dbReference>
<name>A0ACB9D7W7_9ASTR</name>
<keyword evidence="2" id="KW-1185">Reference proteome</keyword>
<evidence type="ECO:0000313" key="1">
    <source>
        <dbReference type="EMBL" id="KAI3742488.1"/>
    </source>
</evidence>
<dbReference type="Proteomes" id="UP001056120">
    <property type="component" value="Linkage Group LG20"/>
</dbReference>
<reference evidence="1 2" key="2">
    <citation type="journal article" date="2022" name="Mol. Ecol. Resour.">
        <title>The genomes of chicory, endive, great burdock and yacon provide insights into Asteraceae paleo-polyploidization history and plant inulin production.</title>
        <authorList>
            <person name="Fan W."/>
            <person name="Wang S."/>
            <person name="Wang H."/>
            <person name="Wang A."/>
            <person name="Jiang F."/>
            <person name="Liu H."/>
            <person name="Zhao H."/>
            <person name="Xu D."/>
            <person name="Zhang Y."/>
        </authorList>
    </citation>
    <scope>NUCLEOTIDE SEQUENCE [LARGE SCALE GENOMIC DNA]</scope>
    <source>
        <strain evidence="2">cv. Yunnan</strain>
        <tissue evidence="1">Leaves</tissue>
    </source>
</reference>
<evidence type="ECO:0000313" key="2">
    <source>
        <dbReference type="Proteomes" id="UP001056120"/>
    </source>
</evidence>
<gene>
    <name evidence="1" type="ORF">L1987_60172</name>
</gene>
<reference evidence="2" key="1">
    <citation type="journal article" date="2022" name="Mol. Ecol. Resour.">
        <title>The genomes of chicory, endive, great burdock and yacon provide insights into Asteraceae palaeo-polyploidization history and plant inulin production.</title>
        <authorList>
            <person name="Fan W."/>
            <person name="Wang S."/>
            <person name="Wang H."/>
            <person name="Wang A."/>
            <person name="Jiang F."/>
            <person name="Liu H."/>
            <person name="Zhao H."/>
            <person name="Xu D."/>
            <person name="Zhang Y."/>
        </authorList>
    </citation>
    <scope>NUCLEOTIDE SEQUENCE [LARGE SCALE GENOMIC DNA]</scope>
    <source>
        <strain evidence="2">cv. Yunnan</strain>
    </source>
</reference>